<keyword evidence="1" id="KW-1133">Transmembrane helix</keyword>
<dbReference type="EMBL" id="BOMN01000142">
    <property type="protein sequence ID" value="GIE26320.1"/>
    <property type="molecule type" value="Genomic_DNA"/>
</dbReference>
<dbReference type="Proteomes" id="UP000603200">
    <property type="component" value="Unassembled WGS sequence"/>
</dbReference>
<organism evidence="2 3">
    <name type="scientific">Winogradskya humida</name>
    <dbReference type="NCBI Taxonomy" id="113566"/>
    <lineage>
        <taxon>Bacteria</taxon>
        <taxon>Bacillati</taxon>
        <taxon>Actinomycetota</taxon>
        <taxon>Actinomycetes</taxon>
        <taxon>Micromonosporales</taxon>
        <taxon>Micromonosporaceae</taxon>
        <taxon>Winogradskya</taxon>
    </lineage>
</organism>
<feature type="transmembrane region" description="Helical" evidence="1">
    <location>
        <begin position="55"/>
        <end position="76"/>
    </location>
</feature>
<evidence type="ECO:0000256" key="1">
    <source>
        <dbReference type="SAM" id="Phobius"/>
    </source>
</evidence>
<reference evidence="2 3" key="1">
    <citation type="submission" date="2021-01" db="EMBL/GenBank/DDBJ databases">
        <title>Whole genome shotgun sequence of Actinoplanes humidus NBRC 14915.</title>
        <authorList>
            <person name="Komaki H."/>
            <person name="Tamura T."/>
        </authorList>
    </citation>
    <scope>NUCLEOTIDE SEQUENCE [LARGE SCALE GENOMIC DNA]</scope>
    <source>
        <strain evidence="2 3">NBRC 14915</strain>
    </source>
</reference>
<comment type="caution">
    <text evidence="2">The sequence shown here is derived from an EMBL/GenBank/DDBJ whole genome shotgun (WGS) entry which is preliminary data.</text>
</comment>
<feature type="transmembrane region" description="Helical" evidence="1">
    <location>
        <begin position="20"/>
        <end position="43"/>
    </location>
</feature>
<evidence type="ECO:0000313" key="2">
    <source>
        <dbReference type="EMBL" id="GIE26320.1"/>
    </source>
</evidence>
<keyword evidence="1" id="KW-0472">Membrane</keyword>
<sequence length="77" mass="7674">MLADCPTGKLGEGITVQNLVLVGLYAVVALLAAALVGAFSGWLSWLDDRRVPRAVLVGGSASGAALVLAVAVAALLT</sequence>
<keyword evidence="1" id="KW-0812">Transmembrane</keyword>
<keyword evidence="3" id="KW-1185">Reference proteome</keyword>
<protein>
    <submittedName>
        <fullName evidence="2">Uncharacterized protein</fullName>
    </submittedName>
</protein>
<accession>A0ABQ4A625</accession>
<gene>
    <name evidence="2" type="ORF">Ahu01nite_094220</name>
</gene>
<name>A0ABQ4A625_9ACTN</name>
<evidence type="ECO:0000313" key="3">
    <source>
        <dbReference type="Proteomes" id="UP000603200"/>
    </source>
</evidence>
<proteinExistence type="predicted"/>